<evidence type="ECO:0000313" key="2">
    <source>
        <dbReference type="EMBL" id="KNC24034.1"/>
    </source>
</evidence>
<protein>
    <recommendedName>
        <fullName evidence="4">Protein TsetseEP domain-containing protein</fullName>
    </recommendedName>
</protein>
<proteinExistence type="predicted"/>
<comment type="caution">
    <text evidence="2">The sequence shown here is derived from an EMBL/GenBank/DDBJ whole genome shotgun (WGS) entry which is preliminary data.</text>
</comment>
<keyword evidence="1" id="KW-0732">Signal</keyword>
<organism evidence="2 3">
    <name type="scientific">Lucilia cuprina</name>
    <name type="common">Green bottle fly</name>
    <name type="synonym">Australian sheep blowfly</name>
    <dbReference type="NCBI Taxonomy" id="7375"/>
    <lineage>
        <taxon>Eukaryota</taxon>
        <taxon>Metazoa</taxon>
        <taxon>Ecdysozoa</taxon>
        <taxon>Arthropoda</taxon>
        <taxon>Hexapoda</taxon>
        <taxon>Insecta</taxon>
        <taxon>Pterygota</taxon>
        <taxon>Neoptera</taxon>
        <taxon>Endopterygota</taxon>
        <taxon>Diptera</taxon>
        <taxon>Brachycera</taxon>
        <taxon>Muscomorpha</taxon>
        <taxon>Oestroidea</taxon>
        <taxon>Calliphoridae</taxon>
        <taxon>Luciliinae</taxon>
        <taxon>Lucilia</taxon>
    </lineage>
</organism>
<gene>
    <name evidence="2" type="ORF">FF38_04677</name>
</gene>
<evidence type="ECO:0000313" key="3">
    <source>
        <dbReference type="Proteomes" id="UP000037069"/>
    </source>
</evidence>
<dbReference type="AlphaFoldDB" id="A0A0L0BXN8"/>
<dbReference type="Proteomes" id="UP000037069">
    <property type="component" value="Unassembled WGS sequence"/>
</dbReference>
<accession>A0A0L0BXN8</accession>
<keyword evidence="3" id="KW-1185">Reference proteome</keyword>
<feature type="chain" id="PRO_5005535436" description="Protein TsetseEP domain-containing protein" evidence="1">
    <location>
        <begin position="18"/>
        <end position="130"/>
    </location>
</feature>
<name>A0A0L0BXN8_LUCCU</name>
<feature type="signal peptide" evidence="1">
    <location>
        <begin position="1"/>
        <end position="17"/>
    </location>
</feature>
<dbReference type="EMBL" id="JRES01001274">
    <property type="protein sequence ID" value="KNC24034.1"/>
    <property type="molecule type" value="Genomic_DNA"/>
</dbReference>
<evidence type="ECO:0000256" key="1">
    <source>
        <dbReference type="SAM" id="SignalP"/>
    </source>
</evidence>
<sequence length="130" mass="14879">MFLKYLLMCCLLQQVVSQEMKDNCKFAHDILESSVKNLQTSKENCDQIFGQCFSEDSDNAQNGKCIEEHNDCITMVLYQYQDSIKESDYAMQLFTESLSNADGTCHAVCKYNLVFMKLVEKSMLCGLYSS</sequence>
<reference evidence="2 3" key="1">
    <citation type="journal article" date="2015" name="Nat. Commun.">
        <title>Lucilia cuprina genome unlocks parasitic fly biology to underpin future interventions.</title>
        <authorList>
            <person name="Anstead C.A."/>
            <person name="Korhonen P.K."/>
            <person name="Young N.D."/>
            <person name="Hall R.S."/>
            <person name="Jex A.R."/>
            <person name="Murali S.C."/>
            <person name="Hughes D.S."/>
            <person name="Lee S.F."/>
            <person name="Perry T."/>
            <person name="Stroehlein A.J."/>
            <person name="Ansell B.R."/>
            <person name="Breugelmans B."/>
            <person name="Hofmann A."/>
            <person name="Qu J."/>
            <person name="Dugan S."/>
            <person name="Lee S.L."/>
            <person name="Chao H."/>
            <person name="Dinh H."/>
            <person name="Han Y."/>
            <person name="Doddapaneni H.V."/>
            <person name="Worley K.C."/>
            <person name="Muzny D.M."/>
            <person name="Ioannidis P."/>
            <person name="Waterhouse R.M."/>
            <person name="Zdobnov E.M."/>
            <person name="James P.J."/>
            <person name="Bagnall N.H."/>
            <person name="Kotze A.C."/>
            <person name="Gibbs R.A."/>
            <person name="Richards S."/>
            <person name="Batterham P."/>
            <person name="Gasser R.B."/>
        </authorList>
    </citation>
    <scope>NUCLEOTIDE SEQUENCE [LARGE SCALE GENOMIC DNA]</scope>
    <source>
        <strain evidence="2 3">LS</strain>
        <tissue evidence="2">Full body</tissue>
    </source>
</reference>
<evidence type="ECO:0008006" key="4">
    <source>
        <dbReference type="Google" id="ProtNLM"/>
    </source>
</evidence>